<dbReference type="PANTHER" id="PTHR36844">
    <property type="entry name" value="PROTEASE PRSW"/>
    <property type="match status" value="1"/>
</dbReference>
<reference evidence="2 3" key="1">
    <citation type="submission" date="2018-12" db="EMBL/GenBank/DDBJ databases">
        <authorList>
            <consortium name="Pathogen Informatics"/>
        </authorList>
    </citation>
    <scope>NUCLEOTIDE SEQUENCE [LARGE SCALE GENOMIC DNA]</scope>
    <source>
        <strain evidence="2 3">NCTC13354</strain>
    </source>
</reference>
<keyword evidence="3" id="KW-1185">Reference proteome</keyword>
<feature type="transmembrane region" description="Helical" evidence="1">
    <location>
        <begin position="33"/>
        <end position="51"/>
    </location>
</feature>
<dbReference type="EMBL" id="LR134476">
    <property type="protein sequence ID" value="VEI12485.1"/>
    <property type="molecule type" value="Genomic_DNA"/>
</dbReference>
<dbReference type="AlphaFoldDB" id="A0A3S4VEM4"/>
<dbReference type="GO" id="GO:0008233">
    <property type="term" value="F:peptidase activity"/>
    <property type="evidence" value="ECO:0007669"/>
    <property type="project" value="InterPro"/>
</dbReference>
<evidence type="ECO:0000313" key="3">
    <source>
        <dbReference type="Proteomes" id="UP000269542"/>
    </source>
</evidence>
<proteinExistence type="predicted"/>
<feature type="transmembrane region" description="Helical" evidence="1">
    <location>
        <begin position="179"/>
        <end position="197"/>
    </location>
</feature>
<keyword evidence="1" id="KW-1133">Transmembrane helix</keyword>
<gene>
    <name evidence="2" type="ORF">NCTC13354_00164</name>
</gene>
<evidence type="ECO:0008006" key="4">
    <source>
        <dbReference type="Google" id="ProtNLM"/>
    </source>
</evidence>
<feature type="transmembrane region" description="Helical" evidence="1">
    <location>
        <begin position="204"/>
        <end position="221"/>
    </location>
</feature>
<feature type="transmembrane region" description="Helical" evidence="1">
    <location>
        <begin position="140"/>
        <end position="159"/>
    </location>
</feature>
<keyword evidence="1" id="KW-0812">Transmembrane</keyword>
<dbReference type="Proteomes" id="UP000269542">
    <property type="component" value="Chromosome"/>
</dbReference>
<dbReference type="KEGG" id="tbw:NCTC13354_00164"/>
<accession>A0A3S4VEM4</accession>
<protein>
    <recommendedName>
        <fullName evidence="4">Protease prsW</fullName>
    </recommendedName>
</protein>
<sequence>MVTTICVVGVLGFLNLLPMLLEGAGASGFVTSALLAAIPLFFTFLFVFYIDRFEPEPLWLYGAALAWGGGIAVVLALAGNTWWEETLAPAVLGATASENDIFRFTASIGAPVIEEFVKGLGIIVIFLFFRKHFNGPVDGIVYGAIIGGGFAFTENILYFTNYHDELGEIFQIRVLDGPLSHDAYTAFFGFFIGFAVYARSKVALLGWLVPAMAGSMFFHFTNNDGLYWMTYETYMFVNNVPVAILIIAMVVYSRNQEIMTVRNGLIPYVNSGWISAAEANMVLSMRERQRAKAWAESAARYLGAPQGEGRKAMNSFQIELVQLAHNRVRHDNLRTLGSNEYLADANDKLAHLQSIRSRFALV</sequence>
<organism evidence="2 3">
    <name type="scientific">Trueperella bialowiezensis</name>
    <dbReference type="NCBI Taxonomy" id="312285"/>
    <lineage>
        <taxon>Bacteria</taxon>
        <taxon>Bacillati</taxon>
        <taxon>Actinomycetota</taxon>
        <taxon>Actinomycetes</taxon>
        <taxon>Actinomycetales</taxon>
        <taxon>Actinomycetaceae</taxon>
        <taxon>Trueperella</taxon>
    </lineage>
</organism>
<keyword evidence="1" id="KW-0472">Membrane</keyword>
<feature type="transmembrane region" description="Helical" evidence="1">
    <location>
        <begin position="101"/>
        <end position="128"/>
    </location>
</feature>
<evidence type="ECO:0000313" key="2">
    <source>
        <dbReference type="EMBL" id="VEI12485.1"/>
    </source>
</evidence>
<evidence type="ECO:0000256" key="1">
    <source>
        <dbReference type="SAM" id="Phobius"/>
    </source>
</evidence>
<dbReference type="Pfam" id="PF13367">
    <property type="entry name" value="PrsW-protease"/>
    <property type="match status" value="1"/>
</dbReference>
<feature type="transmembrane region" description="Helical" evidence="1">
    <location>
        <begin position="58"/>
        <end position="81"/>
    </location>
</feature>
<dbReference type="InterPro" id="IPR026898">
    <property type="entry name" value="PrsW"/>
</dbReference>
<feature type="transmembrane region" description="Helical" evidence="1">
    <location>
        <begin position="233"/>
        <end position="252"/>
    </location>
</feature>
<dbReference type="PANTHER" id="PTHR36844:SF1">
    <property type="entry name" value="PROTEASE PRSW"/>
    <property type="match status" value="1"/>
</dbReference>
<name>A0A3S4VEM4_9ACTO</name>